<dbReference type="Proteomes" id="UP000789759">
    <property type="component" value="Unassembled WGS sequence"/>
</dbReference>
<reference evidence="1" key="1">
    <citation type="submission" date="2021-06" db="EMBL/GenBank/DDBJ databases">
        <authorList>
            <person name="Kallberg Y."/>
            <person name="Tangrot J."/>
            <person name="Rosling A."/>
        </authorList>
    </citation>
    <scope>NUCLEOTIDE SEQUENCE</scope>
    <source>
        <strain evidence="1">FL966</strain>
    </source>
</reference>
<proteinExistence type="predicted"/>
<protein>
    <submittedName>
        <fullName evidence="1">13924_t:CDS:1</fullName>
    </submittedName>
</protein>
<dbReference type="EMBL" id="CAJVQA010000198">
    <property type="protein sequence ID" value="CAG8461930.1"/>
    <property type="molecule type" value="Genomic_DNA"/>
</dbReference>
<accession>A0A9N8VVJ0</accession>
<sequence length="126" mass="14370">MAEELISDEEMCVDNFFNVFDHFTETLQDNLIPDDLLLPNATLFIHEGVQHGKYKSQAGQNPIKKARIIQKDSKKIGCKSMIIITKTKQDQPQMIIKYTPHSNHISGSDNDIGTLRLLKQIQNYIA</sequence>
<keyword evidence="2" id="KW-1185">Reference proteome</keyword>
<gene>
    <name evidence="1" type="ORF">CPELLU_LOCUS664</name>
</gene>
<dbReference type="OrthoDB" id="2337740at2759"/>
<name>A0A9N8VVJ0_9GLOM</name>
<evidence type="ECO:0000313" key="2">
    <source>
        <dbReference type="Proteomes" id="UP000789759"/>
    </source>
</evidence>
<evidence type="ECO:0000313" key="1">
    <source>
        <dbReference type="EMBL" id="CAG8461930.1"/>
    </source>
</evidence>
<comment type="caution">
    <text evidence="1">The sequence shown here is derived from an EMBL/GenBank/DDBJ whole genome shotgun (WGS) entry which is preliminary data.</text>
</comment>
<dbReference type="AlphaFoldDB" id="A0A9N8VVJ0"/>
<organism evidence="1 2">
    <name type="scientific">Cetraspora pellucida</name>
    <dbReference type="NCBI Taxonomy" id="1433469"/>
    <lineage>
        <taxon>Eukaryota</taxon>
        <taxon>Fungi</taxon>
        <taxon>Fungi incertae sedis</taxon>
        <taxon>Mucoromycota</taxon>
        <taxon>Glomeromycotina</taxon>
        <taxon>Glomeromycetes</taxon>
        <taxon>Diversisporales</taxon>
        <taxon>Gigasporaceae</taxon>
        <taxon>Cetraspora</taxon>
    </lineage>
</organism>